<dbReference type="EMBL" id="CAJVPM010007277">
    <property type="protein sequence ID" value="CAG8543986.1"/>
    <property type="molecule type" value="Genomic_DNA"/>
</dbReference>
<dbReference type="Proteomes" id="UP000789860">
    <property type="component" value="Unassembled WGS sequence"/>
</dbReference>
<reference evidence="1" key="1">
    <citation type="submission" date="2021-06" db="EMBL/GenBank/DDBJ databases">
        <authorList>
            <person name="Kallberg Y."/>
            <person name="Tangrot J."/>
            <person name="Rosling A."/>
        </authorList>
    </citation>
    <scope>NUCLEOTIDE SEQUENCE</scope>
    <source>
        <strain evidence="1">AU212A</strain>
    </source>
</reference>
<feature type="non-terminal residue" evidence="1">
    <location>
        <position position="1"/>
    </location>
</feature>
<accession>A0ACA9LQ24</accession>
<organism evidence="1 2">
    <name type="scientific">Scutellospora calospora</name>
    <dbReference type="NCBI Taxonomy" id="85575"/>
    <lineage>
        <taxon>Eukaryota</taxon>
        <taxon>Fungi</taxon>
        <taxon>Fungi incertae sedis</taxon>
        <taxon>Mucoromycota</taxon>
        <taxon>Glomeromycotina</taxon>
        <taxon>Glomeromycetes</taxon>
        <taxon>Diversisporales</taxon>
        <taxon>Gigasporaceae</taxon>
        <taxon>Scutellospora</taxon>
    </lineage>
</organism>
<name>A0ACA9LQ24_9GLOM</name>
<evidence type="ECO:0000313" key="1">
    <source>
        <dbReference type="EMBL" id="CAG8543986.1"/>
    </source>
</evidence>
<sequence>EMIQTEVKHEFPETIEGFGYHFNEKGQLRNIKTDERFEFHVKLDDSSYNQTRYERLGEAIGEYIENELVSKFNLKRQIIPLGSDDNTLRSRIYLSEDALECNNLLLIIQGSGVVRPGQWARRGYNISVTLRLGTMYPYIQKAQELNWGIIIFNPNENYDTITKDGEVIECGFIQGSESPQKHSNIVIIYTIFFVAFNSKAKAEKILVMGYSFGGINITCLIDEFADEFKSRVVGIALADSVHSTSMVPSHSKNWFEKYTINWIKSELPLDMKVPQAKNFYGCRCLSAGHPKHEYAAGTAIESIFKYLQHVLDNSNNKESLEQDEESETDKESIKAEEVEKVMEKMEEIEKMKEIEKTEKMEEIGKTKEMEEIEKTEKVEKMEIERPEEMENSDEIEKIEEMKEVEKTEEVKEIEKTEKIEKIEKTEEMEKMKKTEETEDKNELEAQTSPKSI</sequence>
<comment type="caution">
    <text evidence="1">The sequence shown here is derived from an EMBL/GenBank/DDBJ whole genome shotgun (WGS) entry which is preliminary data.</text>
</comment>
<protein>
    <submittedName>
        <fullName evidence="1">10524_t:CDS:1</fullName>
    </submittedName>
</protein>
<proteinExistence type="predicted"/>
<keyword evidence="2" id="KW-1185">Reference proteome</keyword>
<gene>
    <name evidence="1" type="ORF">SCALOS_LOCUS4943</name>
</gene>
<evidence type="ECO:0000313" key="2">
    <source>
        <dbReference type="Proteomes" id="UP000789860"/>
    </source>
</evidence>